<gene>
    <name evidence="3" type="ORF">CAEBREN_31837</name>
</gene>
<dbReference type="EMBL" id="GL379819">
    <property type="protein sequence ID" value="EGT47132.1"/>
    <property type="molecule type" value="Genomic_DNA"/>
</dbReference>
<sequence length="196" mass="22116">MTATSTIYELETRDQKINQVKVFTDRAEVRRHVKVALKAGVNEVILKNLSSKLISGSMRVEGRGNATIHDVVVKNVASLKQESDSPKLAIIRATLQEEKARLQNIEDRGSVVQKSIENLDKVFGQVGGGLVNPPKEGGVSLNEGTLTSLKNFFDFYGTNSENYREKLRTIEVEHRQQQEKVKKLNKKYIKFKITFI</sequence>
<name>G0MXY2_CAEBE</name>
<feature type="domain" description="DUF4140" evidence="2">
    <location>
        <begin position="20"/>
        <end position="119"/>
    </location>
</feature>
<accession>G0MXY2</accession>
<dbReference type="eggNOG" id="ENOG502QWQ0">
    <property type="taxonomic scope" value="Eukaryota"/>
</dbReference>
<evidence type="ECO:0000313" key="4">
    <source>
        <dbReference type="Proteomes" id="UP000008068"/>
    </source>
</evidence>
<dbReference type="OrthoDB" id="10068793at2759"/>
<dbReference type="InParanoid" id="G0MXY2"/>
<evidence type="ECO:0000256" key="1">
    <source>
        <dbReference type="SAM" id="Coils"/>
    </source>
</evidence>
<proteinExistence type="predicted"/>
<dbReference type="HOGENOM" id="CLU_1462557_0_0_1"/>
<organism evidence="4">
    <name type="scientific">Caenorhabditis brenneri</name>
    <name type="common">Nematode worm</name>
    <dbReference type="NCBI Taxonomy" id="135651"/>
    <lineage>
        <taxon>Eukaryota</taxon>
        <taxon>Metazoa</taxon>
        <taxon>Ecdysozoa</taxon>
        <taxon>Nematoda</taxon>
        <taxon>Chromadorea</taxon>
        <taxon>Rhabditida</taxon>
        <taxon>Rhabditina</taxon>
        <taxon>Rhabditomorpha</taxon>
        <taxon>Rhabditoidea</taxon>
        <taxon>Rhabditidae</taxon>
        <taxon>Peloderinae</taxon>
        <taxon>Caenorhabditis</taxon>
    </lineage>
</organism>
<dbReference type="AlphaFoldDB" id="G0MXY2"/>
<dbReference type="NCBIfam" id="TIGR02231">
    <property type="entry name" value="mucoidy inhibitor MuiA family protein"/>
    <property type="match status" value="1"/>
</dbReference>
<dbReference type="PANTHER" id="PTHR31005:SF8">
    <property type="entry name" value="DUF4139 DOMAIN-CONTAINING PROTEIN"/>
    <property type="match status" value="1"/>
</dbReference>
<feature type="coiled-coil region" evidence="1">
    <location>
        <begin position="160"/>
        <end position="187"/>
    </location>
</feature>
<dbReference type="Pfam" id="PF13600">
    <property type="entry name" value="DUF4140"/>
    <property type="match status" value="1"/>
</dbReference>
<evidence type="ECO:0000313" key="3">
    <source>
        <dbReference type="EMBL" id="EGT47132.1"/>
    </source>
</evidence>
<dbReference type="PANTHER" id="PTHR31005">
    <property type="entry name" value="DUF4139 DOMAIN-CONTAINING PROTEIN"/>
    <property type="match status" value="1"/>
</dbReference>
<reference evidence="4" key="1">
    <citation type="submission" date="2011-07" db="EMBL/GenBank/DDBJ databases">
        <authorList>
            <consortium name="Caenorhabditis brenneri Sequencing and Analysis Consortium"/>
            <person name="Wilson R.K."/>
        </authorList>
    </citation>
    <scope>NUCLEOTIDE SEQUENCE [LARGE SCALE GENOMIC DNA]</scope>
    <source>
        <strain evidence="4">PB2801</strain>
    </source>
</reference>
<dbReference type="STRING" id="135651.G0MXY2"/>
<dbReference type="Proteomes" id="UP000008068">
    <property type="component" value="Unassembled WGS sequence"/>
</dbReference>
<keyword evidence="4" id="KW-1185">Reference proteome</keyword>
<protein>
    <recommendedName>
        <fullName evidence="2">DUF4140 domain-containing protein</fullName>
    </recommendedName>
</protein>
<evidence type="ECO:0000259" key="2">
    <source>
        <dbReference type="Pfam" id="PF13600"/>
    </source>
</evidence>
<keyword evidence="1" id="KW-0175">Coiled coil</keyword>
<dbReference type="InterPro" id="IPR011935">
    <property type="entry name" value="CHP02231"/>
</dbReference>
<dbReference type="InterPro" id="IPR025554">
    <property type="entry name" value="DUF4140"/>
</dbReference>